<dbReference type="Gene3D" id="3.30.530.20">
    <property type="match status" value="1"/>
</dbReference>
<dbReference type="InterPro" id="IPR013538">
    <property type="entry name" value="ASHA1/2-like_C"/>
</dbReference>
<evidence type="ECO:0000256" key="1">
    <source>
        <dbReference type="ARBA" id="ARBA00006817"/>
    </source>
</evidence>
<dbReference type="SUPFAM" id="SSF55961">
    <property type="entry name" value="Bet v1-like"/>
    <property type="match status" value="1"/>
</dbReference>
<reference evidence="3 4" key="1">
    <citation type="submission" date="2022-06" db="EMBL/GenBank/DDBJ databases">
        <title>Paraconexibacter antarcticus.</title>
        <authorList>
            <person name="Kim C.S."/>
        </authorList>
    </citation>
    <scope>NUCLEOTIDE SEQUENCE [LARGE SCALE GENOMIC DNA]</scope>
    <source>
        <strain evidence="3 4">02-257</strain>
    </source>
</reference>
<comment type="similarity">
    <text evidence="1">Belongs to the AHA1 family.</text>
</comment>
<sequence length="131" mass="14109">MELHEEIVRRDVPLAVDRETAWPALADPARLEEWFARDVDVDIEPGAEGTVTDHDGAVRDVVVEEVVPERRVALRWRTGDEPETIVELTLEDDGAGACRLVVVEVSAALVRAVSTRLVAAGGAHGPALVAA</sequence>
<organism evidence="3 4">
    <name type="scientific">Paraconexibacter antarcticus</name>
    <dbReference type="NCBI Taxonomy" id="2949664"/>
    <lineage>
        <taxon>Bacteria</taxon>
        <taxon>Bacillati</taxon>
        <taxon>Actinomycetota</taxon>
        <taxon>Thermoleophilia</taxon>
        <taxon>Solirubrobacterales</taxon>
        <taxon>Paraconexibacteraceae</taxon>
        <taxon>Paraconexibacter</taxon>
    </lineage>
</organism>
<dbReference type="RefSeq" id="WP_254573254.1">
    <property type="nucleotide sequence ID" value="NZ_CP098502.1"/>
</dbReference>
<evidence type="ECO:0000313" key="3">
    <source>
        <dbReference type="EMBL" id="UTI66585.1"/>
    </source>
</evidence>
<dbReference type="EMBL" id="CP098502">
    <property type="protein sequence ID" value="UTI66585.1"/>
    <property type="molecule type" value="Genomic_DNA"/>
</dbReference>
<gene>
    <name evidence="3" type="ORF">NBH00_10325</name>
</gene>
<proteinExistence type="inferred from homology"/>
<evidence type="ECO:0000313" key="4">
    <source>
        <dbReference type="Proteomes" id="UP001056035"/>
    </source>
</evidence>
<dbReference type="Proteomes" id="UP001056035">
    <property type="component" value="Chromosome"/>
</dbReference>
<keyword evidence="4" id="KW-1185">Reference proteome</keyword>
<dbReference type="InterPro" id="IPR023393">
    <property type="entry name" value="START-like_dom_sf"/>
</dbReference>
<feature type="domain" description="Activator of Hsp90 ATPase homologue 1/2-like C-terminal" evidence="2">
    <location>
        <begin position="16"/>
        <end position="106"/>
    </location>
</feature>
<protein>
    <submittedName>
        <fullName evidence="3">SRPBCC domain-containing protein</fullName>
    </submittedName>
</protein>
<name>A0ABY5E192_9ACTN</name>
<dbReference type="Pfam" id="PF08327">
    <property type="entry name" value="AHSA1"/>
    <property type="match status" value="1"/>
</dbReference>
<evidence type="ECO:0000259" key="2">
    <source>
        <dbReference type="Pfam" id="PF08327"/>
    </source>
</evidence>
<accession>A0ABY5E192</accession>